<accession>A0A8T0H642</accession>
<proteinExistence type="predicted"/>
<gene>
    <name evidence="1" type="ORF">KC19_7G017900</name>
</gene>
<sequence length="121" mass="13830">MSTIVTLILDTESRKNHFTFHLIINAESRMILLVDSHRNLAISSEPQSKRSTNSCLSSTLLPCFQIYYTISTRNKNFRWFFTLNFNISATTSLMKMMQVCNISATLCPHDGPMQHLNPSLT</sequence>
<evidence type="ECO:0000313" key="1">
    <source>
        <dbReference type="EMBL" id="KAG0565844.1"/>
    </source>
</evidence>
<reference evidence="1" key="1">
    <citation type="submission" date="2020-06" db="EMBL/GenBank/DDBJ databases">
        <title>WGS assembly of Ceratodon purpureus strain R40.</title>
        <authorList>
            <person name="Carey S.B."/>
            <person name="Jenkins J."/>
            <person name="Shu S."/>
            <person name="Lovell J.T."/>
            <person name="Sreedasyam A."/>
            <person name="Maumus F."/>
            <person name="Tiley G.P."/>
            <person name="Fernandez-Pozo N."/>
            <person name="Barry K."/>
            <person name="Chen C."/>
            <person name="Wang M."/>
            <person name="Lipzen A."/>
            <person name="Daum C."/>
            <person name="Saski C.A."/>
            <person name="Payton A.C."/>
            <person name="Mcbreen J.C."/>
            <person name="Conrad R.E."/>
            <person name="Kollar L.M."/>
            <person name="Olsson S."/>
            <person name="Huttunen S."/>
            <person name="Landis J.B."/>
            <person name="Wickett N.J."/>
            <person name="Johnson M.G."/>
            <person name="Rensing S.A."/>
            <person name="Grimwood J."/>
            <person name="Schmutz J."/>
            <person name="Mcdaniel S.F."/>
        </authorList>
    </citation>
    <scope>NUCLEOTIDE SEQUENCE</scope>
    <source>
        <strain evidence="1">R40</strain>
    </source>
</reference>
<dbReference type="AlphaFoldDB" id="A0A8T0H642"/>
<keyword evidence="2" id="KW-1185">Reference proteome</keyword>
<protein>
    <submittedName>
        <fullName evidence="1">Uncharacterized protein</fullName>
    </submittedName>
</protein>
<evidence type="ECO:0000313" key="2">
    <source>
        <dbReference type="Proteomes" id="UP000822688"/>
    </source>
</evidence>
<name>A0A8T0H642_CERPU</name>
<organism evidence="1 2">
    <name type="scientific">Ceratodon purpureus</name>
    <name type="common">Fire moss</name>
    <name type="synonym">Dicranum purpureum</name>
    <dbReference type="NCBI Taxonomy" id="3225"/>
    <lineage>
        <taxon>Eukaryota</taxon>
        <taxon>Viridiplantae</taxon>
        <taxon>Streptophyta</taxon>
        <taxon>Embryophyta</taxon>
        <taxon>Bryophyta</taxon>
        <taxon>Bryophytina</taxon>
        <taxon>Bryopsida</taxon>
        <taxon>Dicranidae</taxon>
        <taxon>Pseudoditrichales</taxon>
        <taxon>Ditrichaceae</taxon>
        <taxon>Ceratodon</taxon>
    </lineage>
</organism>
<dbReference type="EMBL" id="CM026428">
    <property type="protein sequence ID" value="KAG0565844.1"/>
    <property type="molecule type" value="Genomic_DNA"/>
</dbReference>
<comment type="caution">
    <text evidence="1">The sequence shown here is derived from an EMBL/GenBank/DDBJ whole genome shotgun (WGS) entry which is preliminary data.</text>
</comment>
<dbReference type="Proteomes" id="UP000822688">
    <property type="component" value="Chromosome 7"/>
</dbReference>